<dbReference type="AlphaFoldDB" id="A0A8S1QZJ3"/>
<reference evidence="7" key="1">
    <citation type="submission" date="2021-01" db="EMBL/GenBank/DDBJ databases">
        <authorList>
            <consortium name="Genoscope - CEA"/>
            <person name="William W."/>
        </authorList>
    </citation>
    <scope>NUCLEOTIDE SEQUENCE</scope>
</reference>
<feature type="active site" evidence="4">
    <location>
        <position position="229"/>
    </location>
</feature>
<dbReference type="OrthoDB" id="422879at2759"/>
<dbReference type="InterPro" id="IPR001461">
    <property type="entry name" value="Aspartic_peptidase_A1"/>
</dbReference>
<dbReference type="PANTHER" id="PTHR47966">
    <property type="entry name" value="BETA-SITE APP-CLEAVING ENZYME, ISOFORM A-RELATED"/>
    <property type="match status" value="1"/>
</dbReference>
<evidence type="ECO:0000259" key="6">
    <source>
        <dbReference type="PROSITE" id="PS51767"/>
    </source>
</evidence>
<keyword evidence="5" id="KW-1133">Transmembrane helix</keyword>
<name>A0A8S1QZJ3_9CILI</name>
<evidence type="ECO:0000256" key="1">
    <source>
        <dbReference type="ARBA" id="ARBA00022670"/>
    </source>
</evidence>
<evidence type="ECO:0000313" key="8">
    <source>
        <dbReference type="Proteomes" id="UP000692954"/>
    </source>
</evidence>
<dbReference type="PROSITE" id="PS51767">
    <property type="entry name" value="PEPTIDASE_A1"/>
    <property type="match status" value="1"/>
</dbReference>
<evidence type="ECO:0000256" key="3">
    <source>
        <dbReference type="ARBA" id="ARBA00022801"/>
    </source>
</evidence>
<feature type="transmembrane region" description="Helical" evidence="5">
    <location>
        <begin position="369"/>
        <end position="389"/>
    </location>
</feature>
<accession>A0A8S1QZJ3</accession>
<evidence type="ECO:0000256" key="5">
    <source>
        <dbReference type="SAM" id="Phobius"/>
    </source>
</evidence>
<keyword evidence="3" id="KW-0378">Hydrolase</keyword>
<proteinExistence type="predicted"/>
<comment type="caution">
    <text evidence="7">The sequence shown here is derived from an EMBL/GenBank/DDBJ whole genome shotgun (WGS) entry which is preliminary data.</text>
</comment>
<gene>
    <name evidence="7" type="ORF">PSON_ATCC_30995.1.T1310049</name>
</gene>
<evidence type="ECO:0000256" key="2">
    <source>
        <dbReference type="ARBA" id="ARBA00022750"/>
    </source>
</evidence>
<evidence type="ECO:0000313" key="7">
    <source>
        <dbReference type="EMBL" id="CAD8121251.1"/>
    </source>
</evidence>
<dbReference type="Proteomes" id="UP000692954">
    <property type="component" value="Unassembled WGS sequence"/>
</dbReference>
<sequence length="408" mass="47016">MIVIFLLFNLGQGISINLFKRQNLVEYNMTDFQNIQFYGLINIGKPSQKFTVLFDTGSGELWVPSIVCIDCQGYNRFDPFESQTINQTDYKIMIKYGAGNVYGLVVEDFVGIPNSNISSFMPIILILKEEISFLVSDGIMGLMRDQRIPNIFDVSYKQGDLNNSIFVIQLNQNPIQSRIYYNISQEKLNNGTTWINQTNELFWTLPIDEIQVSDQIFPSQKQWKYAILDSGTPALILSEEVYEYVINQLLRVCQKKLGIIFCPCNPNEQQQQLMPNITIISNQVSFQISYKSYIADTNLENGQCQIALGTTRDKEGINFLLFGSTFFFNYIIIFDKENNRLGFQNSTLEIWDDDEIYYIDKFVIDFTGIFWFSVVSYLIIIGGLIYYNIELSKTEKGNPLALQQSIQL</sequence>
<feature type="active site" evidence="4">
    <location>
        <position position="55"/>
    </location>
</feature>
<keyword evidence="1" id="KW-0645">Protease</keyword>
<evidence type="ECO:0000256" key="4">
    <source>
        <dbReference type="PIRSR" id="PIRSR601461-1"/>
    </source>
</evidence>
<dbReference type="InterPro" id="IPR033121">
    <property type="entry name" value="PEPTIDASE_A1"/>
</dbReference>
<keyword evidence="5" id="KW-0472">Membrane</keyword>
<keyword evidence="2" id="KW-0064">Aspartyl protease</keyword>
<protein>
    <recommendedName>
        <fullName evidence="6">Peptidase A1 domain-containing protein</fullName>
    </recommendedName>
</protein>
<keyword evidence="8" id="KW-1185">Reference proteome</keyword>
<dbReference type="GO" id="GO:0004190">
    <property type="term" value="F:aspartic-type endopeptidase activity"/>
    <property type="evidence" value="ECO:0007669"/>
    <property type="project" value="UniProtKB-KW"/>
</dbReference>
<dbReference type="Pfam" id="PF00026">
    <property type="entry name" value="Asp"/>
    <property type="match status" value="1"/>
</dbReference>
<dbReference type="CDD" id="cd05471">
    <property type="entry name" value="pepsin_like"/>
    <property type="match status" value="1"/>
</dbReference>
<organism evidence="7 8">
    <name type="scientific">Paramecium sonneborni</name>
    <dbReference type="NCBI Taxonomy" id="65129"/>
    <lineage>
        <taxon>Eukaryota</taxon>
        <taxon>Sar</taxon>
        <taxon>Alveolata</taxon>
        <taxon>Ciliophora</taxon>
        <taxon>Intramacronucleata</taxon>
        <taxon>Oligohymenophorea</taxon>
        <taxon>Peniculida</taxon>
        <taxon>Parameciidae</taxon>
        <taxon>Paramecium</taxon>
    </lineage>
</organism>
<dbReference type="GO" id="GO:0006508">
    <property type="term" value="P:proteolysis"/>
    <property type="evidence" value="ECO:0007669"/>
    <property type="project" value="UniProtKB-KW"/>
</dbReference>
<feature type="domain" description="Peptidase A1" evidence="6">
    <location>
        <begin position="37"/>
        <end position="344"/>
    </location>
</feature>
<dbReference type="EMBL" id="CAJJDN010000131">
    <property type="protein sequence ID" value="CAD8121251.1"/>
    <property type="molecule type" value="Genomic_DNA"/>
</dbReference>
<keyword evidence="5" id="KW-0812">Transmembrane</keyword>
<dbReference type="PANTHER" id="PTHR47966:SF51">
    <property type="entry name" value="BETA-SITE APP-CLEAVING ENZYME, ISOFORM A-RELATED"/>
    <property type="match status" value="1"/>
</dbReference>
<dbReference type="InterPro" id="IPR034164">
    <property type="entry name" value="Pepsin-like_dom"/>
</dbReference>